<gene>
    <name evidence="2" type="ORF">AAFF_G00299870</name>
</gene>
<name>A0AAD7W1J1_9TELE</name>
<proteinExistence type="predicted"/>
<dbReference type="EMBL" id="JAINUG010000429">
    <property type="protein sequence ID" value="KAJ8371809.1"/>
    <property type="molecule type" value="Genomic_DNA"/>
</dbReference>
<comment type="caution">
    <text evidence="2">The sequence shown here is derived from an EMBL/GenBank/DDBJ whole genome shotgun (WGS) entry which is preliminary data.</text>
</comment>
<evidence type="ECO:0000313" key="3">
    <source>
        <dbReference type="Proteomes" id="UP001221898"/>
    </source>
</evidence>
<dbReference type="PANTHER" id="PTHR48421:SF1">
    <property type="entry name" value="MYCBP-ASSOCIATED PROTEIN"/>
    <property type="match status" value="1"/>
</dbReference>
<reference evidence="2" key="1">
    <citation type="journal article" date="2023" name="Science">
        <title>Genome structures resolve the early diversification of teleost fishes.</title>
        <authorList>
            <person name="Parey E."/>
            <person name="Louis A."/>
            <person name="Montfort J."/>
            <person name="Bouchez O."/>
            <person name="Roques C."/>
            <person name="Iampietro C."/>
            <person name="Lluch J."/>
            <person name="Castinel A."/>
            <person name="Donnadieu C."/>
            <person name="Desvignes T."/>
            <person name="Floi Bucao C."/>
            <person name="Jouanno E."/>
            <person name="Wen M."/>
            <person name="Mejri S."/>
            <person name="Dirks R."/>
            <person name="Jansen H."/>
            <person name="Henkel C."/>
            <person name="Chen W.J."/>
            <person name="Zahm M."/>
            <person name="Cabau C."/>
            <person name="Klopp C."/>
            <person name="Thompson A.W."/>
            <person name="Robinson-Rechavi M."/>
            <person name="Braasch I."/>
            <person name="Lecointre G."/>
            <person name="Bobe J."/>
            <person name="Postlethwait J.H."/>
            <person name="Berthelot C."/>
            <person name="Roest Crollius H."/>
            <person name="Guiguen Y."/>
        </authorList>
    </citation>
    <scope>NUCLEOTIDE SEQUENCE</scope>
    <source>
        <strain evidence="2">NC1722</strain>
    </source>
</reference>
<organism evidence="2 3">
    <name type="scientific">Aldrovandia affinis</name>
    <dbReference type="NCBI Taxonomy" id="143900"/>
    <lineage>
        <taxon>Eukaryota</taxon>
        <taxon>Metazoa</taxon>
        <taxon>Chordata</taxon>
        <taxon>Craniata</taxon>
        <taxon>Vertebrata</taxon>
        <taxon>Euteleostomi</taxon>
        <taxon>Actinopterygii</taxon>
        <taxon>Neopterygii</taxon>
        <taxon>Teleostei</taxon>
        <taxon>Notacanthiformes</taxon>
        <taxon>Halosauridae</taxon>
        <taxon>Aldrovandia</taxon>
    </lineage>
</organism>
<dbReference type="AlphaFoldDB" id="A0AAD7W1J1"/>
<dbReference type="Pfam" id="PF14646">
    <property type="entry name" value="MYCBPAP"/>
    <property type="match status" value="1"/>
</dbReference>
<dbReference type="InterPro" id="IPR032707">
    <property type="entry name" value="MYCBPAP"/>
</dbReference>
<evidence type="ECO:0008006" key="4">
    <source>
        <dbReference type="Google" id="ProtNLM"/>
    </source>
</evidence>
<feature type="compositionally biased region" description="Basic and acidic residues" evidence="1">
    <location>
        <begin position="142"/>
        <end position="155"/>
    </location>
</feature>
<dbReference type="Proteomes" id="UP001221898">
    <property type="component" value="Unassembled WGS sequence"/>
</dbReference>
<feature type="compositionally biased region" description="Basic and acidic residues" evidence="1">
    <location>
        <begin position="166"/>
        <end position="184"/>
    </location>
</feature>
<accession>A0AAD7W1J1</accession>
<feature type="compositionally biased region" description="Basic and acidic residues" evidence="1">
    <location>
        <begin position="12"/>
        <end position="29"/>
    </location>
</feature>
<feature type="region of interest" description="Disordered" evidence="1">
    <location>
        <begin position="142"/>
        <end position="184"/>
    </location>
</feature>
<protein>
    <recommendedName>
        <fullName evidence="4">MYCBP-associated protein</fullName>
    </recommendedName>
</protein>
<feature type="region of interest" description="Disordered" evidence="1">
    <location>
        <begin position="1"/>
        <end position="38"/>
    </location>
</feature>
<evidence type="ECO:0000313" key="2">
    <source>
        <dbReference type="EMBL" id="KAJ8371809.1"/>
    </source>
</evidence>
<dbReference type="PANTHER" id="PTHR48421">
    <property type="entry name" value="MYCBP-ASSOCIATED PROTEIN"/>
    <property type="match status" value="1"/>
</dbReference>
<sequence length="358" mass="40485">MDTPNKSLGKMAKKESRPRTPQEKKRMKECSFVSEPRFQSPALKGEDIQALSIRAEDLEKPPKDAQKPLTVTRVLVRKARPLEEERKTVRVVVARPLPQDAVIEPLEYTGPGGPRFDAQGMVLPHSILGSLEDFKREMEARGESELVKRVPDLHAGRPPAAVPQSGEEKPRPRPRGQRDPPRDLQSHALQHWESHMEERRRQQGAISQLLQKPAHFLLMSQSGRFREKQEQRELISRCLPALHPGQGQRVGSEFWSVPQRIGDELSGITATLTQTERGNPEPVTHIGLPHSIRQETGTARPRSSAGRTWDNSRYLQQCRQELREVLVDLDFTQPVSDDPSAPARASWVHSTDLNHLIT</sequence>
<keyword evidence="3" id="KW-1185">Reference proteome</keyword>
<evidence type="ECO:0000256" key="1">
    <source>
        <dbReference type="SAM" id="MobiDB-lite"/>
    </source>
</evidence>